<dbReference type="Pfam" id="PF10662">
    <property type="entry name" value="PduV-EutP"/>
    <property type="match status" value="1"/>
</dbReference>
<dbReference type="Proteomes" id="UP000279029">
    <property type="component" value="Chromosome"/>
</dbReference>
<comment type="similarity">
    <text evidence="1">Belongs to the EutP/PduV family.</text>
</comment>
<dbReference type="AlphaFoldDB" id="A0A3P7PZ08"/>
<dbReference type="EMBL" id="LR130778">
    <property type="protein sequence ID" value="VDN48381.1"/>
    <property type="molecule type" value="Genomic_DNA"/>
</dbReference>
<name>A0A3P7PZ08_9FIRM</name>
<evidence type="ECO:0000313" key="2">
    <source>
        <dbReference type="EMBL" id="VDN48381.1"/>
    </source>
</evidence>
<dbReference type="InterPro" id="IPR027417">
    <property type="entry name" value="P-loop_NTPase"/>
</dbReference>
<dbReference type="CDD" id="cd00882">
    <property type="entry name" value="Ras_like_GTPase"/>
    <property type="match status" value="1"/>
</dbReference>
<dbReference type="NCBIfam" id="TIGR02528">
    <property type="entry name" value="EutP"/>
    <property type="match status" value="1"/>
</dbReference>
<keyword evidence="3" id="KW-1185">Reference proteome</keyword>
<reference evidence="2 3" key="1">
    <citation type="submission" date="2018-09" db="EMBL/GenBank/DDBJ databases">
        <authorList>
            <person name="Postec A."/>
        </authorList>
    </citation>
    <scope>NUCLEOTIDE SEQUENCE [LARGE SCALE GENOMIC DNA]</scope>
    <source>
        <strain evidence="2">70B-A</strain>
    </source>
</reference>
<dbReference type="SUPFAM" id="SSF52540">
    <property type="entry name" value="P-loop containing nucleoside triphosphate hydrolases"/>
    <property type="match status" value="1"/>
</dbReference>
<dbReference type="GO" id="GO:0006576">
    <property type="term" value="P:biogenic amine metabolic process"/>
    <property type="evidence" value="ECO:0007669"/>
    <property type="project" value="InterPro"/>
</dbReference>
<evidence type="ECO:0000313" key="3">
    <source>
        <dbReference type="Proteomes" id="UP000279029"/>
    </source>
</evidence>
<dbReference type="PIRSF" id="PIRSF036409">
    <property type="entry name" value="EutP_PduV"/>
    <property type="match status" value="1"/>
</dbReference>
<dbReference type="OrthoDB" id="6179at2"/>
<evidence type="ECO:0000256" key="1">
    <source>
        <dbReference type="PIRNR" id="PIRNR036409"/>
    </source>
</evidence>
<dbReference type="Gene3D" id="3.40.50.300">
    <property type="entry name" value="P-loop containing nucleotide triphosphate hydrolases"/>
    <property type="match status" value="1"/>
</dbReference>
<dbReference type="InterPro" id="IPR012381">
    <property type="entry name" value="EutP_PduV"/>
</dbReference>
<organism evidence="2 3">
    <name type="scientific">Petrocella atlantisensis</name>
    <dbReference type="NCBI Taxonomy" id="2173034"/>
    <lineage>
        <taxon>Bacteria</taxon>
        <taxon>Bacillati</taxon>
        <taxon>Bacillota</taxon>
        <taxon>Clostridia</taxon>
        <taxon>Lachnospirales</taxon>
        <taxon>Vallitaleaceae</taxon>
        <taxon>Petrocella</taxon>
    </lineage>
</organism>
<proteinExistence type="inferred from homology"/>
<sequence>MKKLMLIGAVGSGKTTFVQAMMKASLKYKKTQAMEYYDTIIDTPGEYLESRRYNNALIVASCDCHMVLLFQDASSKNCLFSPNFASVFMKPVIGIVTKIDEEIKDIDYAKDCLTLAGAKKIFEISATKGLGLEELEDFLE</sequence>
<dbReference type="PANTHER" id="PTHR40453:SF1">
    <property type="entry name" value="PROTEIN YOEF"/>
    <property type="match status" value="1"/>
</dbReference>
<accession>A0A3P7PZ08</accession>
<keyword evidence="1" id="KW-0547">Nucleotide-binding</keyword>
<gene>
    <name evidence="2" type="primary">pduV</name>
    <name evidence="2" type="ORF">PATL70BA_2485</name>
</gene>
<dbReference type="KEGG" id="cbar:PATL70BA_2485"/>
<dbReference type="RefSeq" id="WP_125137518.1">
    <property type="nucleotide sequence ID" value="NZ_LR130778.1"/>
</dbReference>
<protein>
    <submittedName>
        <fullName evidence="2">Propanediol utilization protein PduV</fullName>
    </submittedName>
</protein>
<dbReference type="PANTHER" id="PTHR40453">
    <property type="entry name" value="PROTEIN YOEF"/>
    <property type="match status" value="1"/>
</dbReference>
<dbReference type="GO" id="GO:0005524">
    <property type="term" value="F:ATP binding"/>
    <property type="evidence" value="ECO:0007669"/>
    <property type="project" value="UniProtKB-UniRule"/>
</dbReference>